<dbReference type="InterPro" id="IPR051535">
    <property type="entry name" value="Siderophore_ABC-ATPase"/>
</dbReference>
<dbReference type="Gene3D" id="3.40.50.300">
    <property type="entry name" value="P-loop containing nucleotide triphosphate hydrolases"/>
    <property type="match status" value="1"/>
</dbReference>
<keyword evidence="7" id="KW-0408">Iron</keyword>
<reference evidence="11" key="1">
    <citation type="submission" date="2021-01" db="EMBL/GenBank/DDBJ databases">
        <title>Modified the classification status of verrucomicrobia.</title>
        <authorList>
            <person name="Feng X."/>
        </authorList>
    </citation>
    <scope>NUCLEOTIDE SEQUENCE</scope>
    <source>
        <strain evidence="11">KCTC 22041</strain>
    </source>
</reference>
<dbReference type="PANTHER" id="PTHR42771">
    <property type="entry name" value="IRON(3+)-HYDROXAMATE IMPORT ATP-BINDING PROTEIN FHUC"/>
    <property type="match status" value="1"/>
</dbReference>
<dbReference type="PROSITE" id="PS50893">
    <property type="entry name" value="ABC_TRANSPORTER_2"/>
    <property type="match status" value="1"/>
</dbReference>
<keyword evidence="8" id="KW-0406">Ion transport</keyword>
<dbReference type="InterPro" id="IPR027417">
    <property type="entry name" value="P-loop_NTPase"/>
</dbReference>
<keyword evidence="12" id="KW-1185">Reference proteome</keyword>
<evidence type="ECO:0000256" key="4">
    <source>
        <dbReference type="ARBA" id="ARBA00022496"/>
    </source>
</evidence>
<dbReference type="Proteomes" id="UP000603141">
    <property type="component" value="Unassembled WGS sequence"/>
</dbReference>
<dbReference type="GO" id="GO:0016887">
    <property type="term" value="F:ATP hydrolysis activity"/>
    <property type="evidence" value="ECO:0007669"/>
    <property type="project" value="InterPro"/>
</dbReference>
<dbReference type="FunFam" id="3.40.50.300:FF:000134">
    <property type="entry name" value="Iron-enterobactin ABC transporter ATP-binding protein"/>
    <property type="match status" value="1"/>
</dbReference>
<evidence type="ECO:0000256" key="5">
    <source>
        <dbReference type="ARBA" id="ARBA00022741"/>
    </source>
</evidence>
<dbReference type="PROSITE" id="PS00211">
    <property type="entry name" value="ABC_TRANSPORTER_1"/>
    <property type="match status" value="1"/>
</dbReference>
<dbReference type="GO" id="GO:0006826">
    <property type="term" value="P:iron ion transport"/>
    <property type="evidence" value="ECO:0007669"/>
    <property type="project" value="UniProtKB-KW"/>
</dbReference>
<dbReference type="EMBL" id="JAENIJ010000017">
    <property type="protein sequence ID" value="MBK1883089.1"/>
    <property type="molecule type" value="Genomic_DNA"/>
</dbReference>
<evidence type="ECO:0000256" key="1">
    <source>
        <dbReference type="ARBA" id="ARBA00004202"/>
    </source>
</evidence>
<protein>
    <submittedName>
        <fullName evidence="11">ABC transporter ATP-binding protein</fullName>
    </submittedName>
</protein>
<feature type="domain" description="ABC transporter" evidence="10">
    <location>
        <begin position="11"/>
        <end position="249"/>
    </location>
</feature>
<keyword evidence="4" id="KW-0410">Iron transport</keyword>
<evidence type="ECO:0000256" key="9">
    <source>
        <dbReference type="ARBA" id="ARBA00023136"/>
    </source>
</evidence>
<sequence>MKPPETDSRGLSAEKLAVRYDRRLPWILDGTTLQIPEGKITAMIGPNGSGKSTLLKTLARQLNPEAGRVILDGGDLRQLPVRELAHRLGILFQEHPVPGEILVEDLVRHGRYSHCGFLQGLSENDLEAIELALRLTDLTDLRHRPVSGLSGGQRQLVWIAMALAQQPQYLFLDEPTTFLDLSHQFELMELMVRLNREHGKTIVLVLHDLNLAARYADHLIVMQQGKIVAEGPPVSILTPARLREVFEIEAQIFHSDQGWLQCLPIGKVQH</sequence>
<dbReference type="InterPro" id="IPR003593">
    <property type="entry name" value="AAA+_ATPase"/>
</dbReference>
<evidence type="ECO:0000313" key="11">
    <source>
        <dbReference type="EMBL" id="MBK1883089.1"/>
    </source>
</evidence>
<evidence type="ECO:0000256" key="8">
    <source>
        <dbReference type="ARBA" id="ARBA00023065"/>
    </source>
</evidence>
<dbReference type="Pfam" id="PF00005">
    <property type="entry name" value="ABC_tran"/>
    <property type="match status" value="1"/>
</dbReference>
<dbReference type="RefSeq" id="WP_200270868.1">
    <property type="nucleotide sequence ID" value="NZ_JAENIJ010000017.1"/>
</dbReference>
<keyword evidence="5" id="KW-0547">Nucleotide-binding</keyword>
<dbReference type="CDD" id="cd03214">
    <property type="entry name" value="ABC_Iron-Siderophores_B12_Hemin"/>
    <property type="match status" value="1"/>
</dbReference>
<dbReference type="InterPro" id="IPR017871">
    <property type="entry name" value="ABC_transporter-like_CS"/>
</dbReference>
<evidence type="ECO:0000256" key="2">
    <source>
        <dbReference type="ARBA" id="ARBA00022448"/>
    </source>
</evidence>
<dbReference type="GO" id="GO:0005886">
    <property type="term" value="C:plasma membrane"/>
    <property type="evidence" value="ECO:0007669"/>
    <property type="project" value="UniProtKB-SubCell"/>
</dbReference>
<dbReference type="AlphaFoldDB" id="A0A934SBX9"/>
<keyword evidence="2" id="KW-0813">Transport</keyword>
<evidence type="ECO:0000256" key="3">
    <source>
        <dbReference type="ARBA" id="ARBA00022475"/>
    </source>
</evidence>
<organism evidence="11 12">
    <name type="scientific">Luteolibacter pohnpeiensis</name>
    <dbReference type="NCBI Taxonomy" id="454153"/>
    <lineage>
        <taxon>Bacteria</taxon>
        <taxon>Pseudomonadati</taxon>
        <taxon>Verrucomicrobiota</taxon>
        <taxon>Verrucomicrobiia</taxon>
        <taxon>Verrucomicrobiales</taxon>
        <taxon>Verrucomicrobiaceae</taxon>
        <taxon>Luteolibacter</taxon>
    </lineage>
</organism>
<dbReference type="GO" id="GO:0005524">
    <property type="term" value="F:ATP binding"/>
    <property type="evidence" value="ECO:0007669"/>
    <property type="project" value="UniProtKB-KW"/>
</dbReference>
<comment type="caution">
    <text evidence="11">The sequence shown here is derived from an EMBL/GenBank/DDBJ whole genome shotgun (WGS) entry which is preliminary data.</text>
</comment>
<proteinExistence type="predicted"/>
<keyword evidence="6 11" id="KW-0067">ATP-binding</keyword>
<accession>A0A934SBX9</accession>
<evidence type="ECO:0000259" key="10">
    <source>
        <dbReference type="PROSITE" id="PS50893"/>
    </source>
</evidence>
<evidence type="ECO:0000256" key="7">
    <source>
        <dbReference type="ARBA" id="ARBA00023004"/>
    </source>
</evidence>
<dbReference type="InterPro" id="IPR003439">
    <property type="entry name" value="ABC_transporter-like_ATP-bd"/>
</dbReference>
<evidence type="ECO:0000256" key="6">
    <source>
        <dbReference type="ARBA" id="ARBA00022840"/>
    </source>
</evidence>
<comment type="subcellular location">
    <subcellularLocation>
        <location evidence="1">Cell membrane</location>
        <topology evidence="1">Peripheral membrane protein</topology>
    </subcellularLocation>
</comment>
<keyword evidence="9" id="KW-0472">Membrane</keyword>
<dbReference type="SUPFAM" id="SSF52540">
    <property type="entry name" value="P-loop containing nucleoside triphosphate hydrolases"/>
    <property type="match status" value="1"/>
</dbReference>
<evidence type="ECO:0000313" key="12">
    <source>
        <dbReference type="Proteomes" id="UP000603141"/>
    </source>
</evidence>
<keyword evidence="3" id="KW-1003">Cell membrane</keyword>
<dbReference type="PANTHER" id="PTHR42771:SF2">
    <property type="entry name" value="IRON(3+)-HYDROXAMATE IMPORT ATP-BINDING PROTEIN FHUC"/>
    <property type="match status" value="1"/>
</dbReference>
<name>A0A934SBX9_9BACT</name>
<gene>
    <name evidence="11" type="ORF">JIN85_11725</name>
</gene>
<dbReference type="SMART" id="SM00382">
    <property type="entry name" value="AAA"/>
    <property type="match status" value="1"/>
</dbReference>